<comment type="catalytic activity">
    <reaction evidence="11">
        <text>L-alpha-aminoacyl-L-histidine(out) = L-alpha-aminoacyl-L-histidine(in)</text>
        <dbReference type="Rhea" id="RHEA:79375"/>
        <dbReference type="ChEBI" id="CHEBI:229967"/>
    </reaction>
</comment>
<dbReference type="OMA" id="IWAPFTH"/>
<feature type="transmembrane region" description="Helical" evidence="25">
    <location>
        <begin position="361"/>
        <end position="383"/>
    </location>
</feature>
<evidence type="ECO:0000256" key="5">
    <source>
        <dbReference type="ARBA" id="ARBA00022989"/>
    </source>
</evidence>
<comment type="catalytic activity">
    <reaction evidence="14">
        <text>L-aspartyl-L-lysine(out) = L-aspartyl-L-lysine(in)</text>
        <dbReference type="Rhea" id="RHEA:79411"/>
        <dbReference type="ChEBI" id="CHEBI:229953"/>
    </reaction>
</comment>
<feature type="transmembrane region" description="Helical" evidence="25">
    <location>
        <begin position="267"/>
        <end position="284"/>
    </location>
</feature>
<comment type="subunit">
    <text evidence="24">Homodimer. Interacts with lysosomal protein GLMP (via lumenal domain); the interaction starts while both proteins are still in the endoplasmic reticulum and is required for stabilization of MFSD1 in lysosomes but has no direct effect on its targeting to lysosomes or transporter activity.</text>
</comment>
<keyword evidence="3" id="KW-0813">Transport</keyword>
<dbReference type="InterPro" id="IPR052187">
    <property type="entry name" value="MFSD1"/>
</dbReference>
<dbReference type="Pfam" id="PF07690">
    <property type="entry name" value="MFS_1"/>
    <property type="match status" value="1"/>
</dbReference>
<evidence type="ECO:0000256" key="20">
    <source>
        <dbReference type="ARBA" id="ARBA00044924"/>
    </source>
</evidence>
<reference evidence="27 28" key="1">
    <citation type="submission" date="2014-06" db="EMBL/GenBank/DDBJ databases">
        <authorList>
            <person name="Swart Estienne"/>
        </authorList>
    </citation>
    <scope>NUCLEOTIDE SEQUENCE [LARGE SCALE GENOMIC DNA]</scope>
    <source>
        <strain evidence="27 28">130c</strain>
    </source>
</reference>
<keyword evidence="7" id="KW-0458">Lysosome</keyword>
<feature type="transmembrane region" description="Helical" evidence="25">
    <location>
        <begin position="76"/>
        <end position="100"/>
    </location>
</feature>
<comment type="catalytic activity">
    <reaction evidence="16">
        <text>L-lysyl-L-lysine(out) = L-lysyl-L-lysine(in)</text>
        <dbReference type="Rhea" id="RHEA:79403"/>
        <dbReference type="ChEBI" id="CHEBI:229956"/>
    </reaction>
</comment>
<evidence type="ECO:0000256" key="17">
    <source>
        <dbReference type="ARBA" id="ARBA00044903"/>
    </source>
</evidence>
<evidence type="ECO:0000256" key="18">
    <source>
        <dbReference type="ARBA" id="ARBA00044912"/>
    </source>
</evidence>
<evidence type="ECO:0000313" key="28">
    <source>
        <dbReference type="Proteomes" id="UP000039865"/>
    </source>
</evidence>
<comment type="catalytic activity">
    <reaction evidence="17">
        <text>L-arginyl-glycine(out) = L-arginyl-glycine(in)</text>
        <dbReference type="Rhea" id="RHEA:79391"/>
        <dbReference type="ChEBI" id="CHEBI:229955"/>
    </reaction>
</comment>
<evidence type="ECO:0000256" key="10">
    <source>
        <dbReference type="ARBA" id="ARBA00044881"/>
    </source>
</evidence>
<evidence type="ECO:0000256" key="13">
    <source>
        <dbReference type="ARBA" id="ARBA00044893"/>
    </source>
</evidence>
<comment type="catalytic activity">
    <reaction evidence="13">
        <text>L-alpha-aminoacyl-L-lysine(out) = L-alpha-aminoacyl-L-lysine(in)</text>
        <dbReference type="Rhea" id="RHEA:79383"/>
        <dbReference type="ChEBI" id="CHEBI:229966"/>
    </reaction>
</comment>
<dbReference type="InterPro" id="IPR020846">
    <property type="entry name" value="MFS_dom"/>
</dbReference>
<name>A0A078AID8_STYLE</name>
<sequence length="461" mass="52086">MTEKSFIFMENSETYNVPLLPIDQKVQERHKDMRKTKWRYVILALVCYLKMCSYYITNNPGSIYQEIVQNFGISNVQFGLLYSVYNLPNIVISLLIGLLIDRIGIRVSTIIFTIGNLVGQIIFTYATFIQNYQIALIGRFLLGSCTESSSLCFIIILNIWFEGKELGFAFAVLITVAKGGISLTNFITPQIYVITQSLPACLAGGIIICTVASALSFLFSNIDSKNEKNLKRNEEIDRLQRNEQHVLAEETHSWISSTLFKQLGIKFWMFALVNFLTYFTQAPFQQNQSQFLRSRFSFEIVEAGQIQGILALVMTVFCPITGLISDRVNERIGALALANFLYMVSQTFMGLMPDCYKCSLIILPLSIYEVSMGIFISNVWAALNEIIPKRILGFSVGFINSAQNIALAFGPLAIGRVLDGSRDLKTGFKIVNFILLGINTITFFILFIWLIKQIKARRSSQ</sequence>
<comment type="catalytic activity">
    <reaction evidence="10">
        <text>L-alpha-aminoacyl-L-arginine(out) = L-alpha-aminoacyl-L-arginine(in)</text>
        <dbReference type="Rhea" id="RHEA:79367"/>
        <dbReference type="ChEBI" id="CHEBI:229968"/>
    </reaction>
</comment>
<keyword evidence="5 25" id="KW-1133">Transmembrane helix</keyword>
<dbReference type="EMBL" id="CCKQ01009759">
    <property type="protein sequence ID" value="CDW81267.1"/>
    <property type="molecule type" value="Genomic_DNA"/>
</dbReference>
<evidence type="ECO:0000256" key="22">
    <source>
        <dbReference type="ARBA" id="ARBA00045018"/>
    </source>
</evidence>
<evidence type="ECO:0000256" key="6">
    <source>
        <dbReference type="ARBA" id="ARBA00023136"/>
    </source>
</evidence>
<feature type="transmembrane region" description="Helical" evidence="25">
    <location>
        <begin position="332"/>
        <end position="349"/>
    </location>
</feature>
<comment type="catalytic activity">
    <reaction evidence="9">
        <text>L-histidyl-glycine(out) = L-histidyl-glycine(in)</text>
        <dbReference type="Rhea" id="RHEA:79395"/>
        <dbReference type="ChEBI" id="CHEBI:229957"/>
    </reaction>
</comment>
<feature type="domain" description="Major facilitator superfamily (MFS) profile" evidence="26">
    <location>
        <begin position="39"/>
        <end position="455"/>
    </location>
</feature>
<comment type="catalytic activity">
    <reaction evidence="8">
        <text>L-lysyl-L-alanine(out) = L-lysyl-L-alanine(in)</text>
        <dbReference type="Rhea" id="RHEA:79399"/>
        <dbReference type="ChEBI" id="CHEBI:229954"/>
    </reaction>
</comment>
<comment type="catalytic activity">
    <reaction evidence="15">
        <text>L-arginyl-L-alpha-amino acid(out) = L-arginyl-L-alpha-amino acid(in)</text>
        <dbReference type="Rhea" id="RHEA:79371"/>
        <dbReference type="ChEBI" id="CHEBI:84315"/>
    </reaction>
</comment>
<dbReference type="GO" id="GO:0005765">
    <property type="term" value="C:lysosomal membrane"/>
    <property type="evidence" value="ECO:0007669"/>
    <property type="project" value="UniProtKB-SubCell"/>
</dbReference>
<dbReference type="PROSITE" id="PS50850">
    <property type="entry name" value="MFS"/>
    <property type="match status" value="1"/>
</dbReference>
<evidence type="ECO:0000256" key="24">
    <source>
        <dbReference type="ARBA" id="ARBA00046376"/>
    </source>
</evidence>
<dbReference type="InterPro" id="IPR011701">
    <property type="entry name" value="MFS"/>
</dbReference>
<feature type="transmembrane region" description="Helical" evidence="25">
    <location>
        <begin position="193"/>
        <end position="219"/>
    </location>
</feature>
<evidence type="ECO:0000256" key="11">
    <source>
        <dbReference type="ARBA" id="ARBA00044884"/>
    </source>
</evidence>
<evidence type="ECO:0000256" key="1">
    <source>
        <dbReference type="ARBA" id="ARBA00004155"/>
    </source>
</evidence>
<evidence type="ECO:0000256" key="23">
    <source>
        <dbReference type="ARBA" id="ARBA00045709"/>
    </source>
</evidence>
<dbReference type="AlphaFoldDB" id="A0A078AID8"/>
<evidence type="ECO:0000256" key="4">
    <source>
        <dbReference type="ARBA" id="ARBA00022692"/>
    </source>
</evidence>
<evidence type="ECO:0000313" key="27">
    <source>
        <dbReference type="EMBL" id="CDW81267.1"/>
    </source>
</evidence>
<dbReference type="GO" id="GO:0022857">
    <property type="term" value="F:transmembrane transporter activity"/>
    <property type="evidence" value="ECO:0007669"/>
    <property type="project" value="InterPro"/>
</dbReference>
<evidence type="ECO:0000256" key="19">
    <source>
        <dbReference type="ARBA" id="ARBA00044919"/>
    </source>
</evidence>
<keyword evidence="28" id="KW-1185">Reference proteome</keyword>
<evidence type="ECO:0000256" key="21">
    <source>
        <dbReference type="ARBA" id="ARBA00044985"/>
    </source>
</evidence>
<evidence type="ECO:0000259" key="26">
    <source>
        <dbReference type="PROSITE" id="PS50850"/>
    </source>
</evidence>
<keyword evidence="4 25" id="KW-0812">Transmembrane</keyword>
<feature type="transmembrane region" description="Helical" evidence="25">
    <location>
        <begin position="430"/>
        <end position="451"/>
    </location>
</feature>
<feature type="transmembrane region" description="Helical" evidence="25">
    <location>
        <begin position="140"/>
        <end position="161"/>
    </location>
</feature>
<comment type="catalytic activity">
    <reaction evidence="19">
        <text>L-alanyl-L-lysine(out) = L-alanyl-L-lysine(in)</text>
        <dbReference type="Rhea" id="RHEA:79415"/>
        <dbReference type="ChEBI" id="CHEBI:192470"/>
    </reaction>
</comment>
<comment type="similarity">
    <text evidence="2">Belongs to the major facilitator superfamily.</text>
</comment>
<feature type="transmembrane region" description="Helical" evidence="25">
    <location>
        <begin position="304"/>
        <end position="325"/>
    </location>
</feature>
<dbReference type="OrthoDB" id="424834at2759"/>
<comment type="function">
    <text evidence="23">Lysosomal dipeptide uniporter that selectively exports lysine, arginine or histidine-containing dipeptides with a net positive charge from the lysosome lumen into the cytosol. Could play a role in a specific type of protein O-glycosylation indirectly regulating macrophages migration and tissue invasion. Also essential for liver homeostasis.</text>
</comment>
<keyword evidence="6 25" id="KW-0472">Membrane</keyword>
<gene>
    <name evidence="27" type="primary">Contig2082.g2239</name>
    <name evidence="27" type="ORF">STYLEM_10280</name>
</gene>
<evidence type="ECO:0000256" key="9">
    <source>
        <dbReference type="ARBA" id="ARBA00044878"/>
    </source>
</evidence>
<protein>
    <recommendedName>
        <fullName evidence="21">Lysosomal dipeptide transporter MFSD1</fullName>
    </recommendedName>
    <alternativeName>
        <fullName evidence="22">Major facilitator superfamily domain-containing protein 1</fullName>
    </alternativeName>
</protein>
<evidence type="ECO:0000256" key="15">
    <source>
        <dbReference type="ARBA" id="ARBA00044899"/>
    </source>
</evidence>
<organism evidence="27 28">
    <name type="scientific">Stylonychia lemnae</name>
    <name type="common">Ciliate</name>
    <dbReference type="NCBI Taxonomy" id="5949"/>
    <lineage>
        <taxon>Eukaryota</taxon>
        <taxon>Sar</taxon>
        <taxon>Alveolata</taxon>
        <taxon>Ciliophora</taxon>
        <taxon>Intramacronucleata</taxon>
        <taxon>Spirotrichea</taxon>
        <taxon>Stichotrichia</taxon>
        <taxon>Sporadotrichida</taxon>
        <taxon>Oxytrichidae</taxon>
        <taxon>Stylonychinae</taxon>
        <taxon>Stylonychia</taxon>
    </lineage>
</organism>
<evidence type="ECO:0000256" key="16">
    <source>
        <dbReference type="ARBA" id="ARBA00044900"/>
    </source>
</evidence>
<comment type="subcellular location">
    <subcellularLocation>
        <location evidence="1">Lysosome membrane</location>
        <topology evidence="1">Multi-pass membrane protein</topology>
    </subcellularLocation>
</comment>
<evidence type="ECO:0000256" key="7">
    <source>
        <dbReference type="ARBA" id="ARBA00023228"/>
    </source>
</evidence>
<evidence type="ECO:0000256" key="12">
    <source>
        <dbReference type="ARBA" id="ARBA00044891"/>
    </source>
</evidence>
<feature type="transmembrane region" description="Helical" evidence="25">
    <location>
        <begin position="38"/>
        <end position="56"/>
    </location>
</feature>
<comment type="catalytic activity">
    <reaction evidence="18">
        <text>L-histidyl-L-alpha-amino acid(out) = L-histidyl-L-alpha-amino acid(in)</text>
        <dbReference type="Rhea" id="RHEA:79379"/>
        <dbReference type="ChEBI" id="CHEBI:229964"/>
    </reaction>
</comment>
<comment type="catalytic activity">
    <reaction evidence="12">
        <text>L-lysyl-L-alpha-amino acid(out) = L-lysyl-L-alpha-amino acid(in)</text>
        <dbReference type="Rhea" id="RHEA:79387"/>
        <dbReference type="ChEBI" id="CHEBI:229965"/>
    </reaction>
</comment>
<feature type="transmembrane region" description="Helical" evidence="25">
    <location>
        <begin position="107"/>
        <end position="128"/>
    </location>
</feature>
<feature type="transmembrane region" description="Helical" evidence="25">
    <location>
        <begin position="395"/>
        <end position="418"/>
    </location>
</feature>
<dbReference type="PANTHER" id="PTHR23512:SF3">
    <property type="entry name" value="MAJOR FACILITATOR SUPERFAMILY DOMAIN-CONTAINING PROTEIN 1"/>
    <property type="match status" value="1"/>
</dbReference>
<evidence type="ECO:0000256" key="3">
    <source>
        <dbReference type="ARBA" id="ARBA00022448"/>
    </source>
</evidence>
<dbReference type="Proteomes" id="UP000039865">
    <property type="component" value="Unassembled WGS sequence"/>
</dbReference>
<evidence type="ECO:0000256" key="25">
    <source>
        <dbReference type="SAM" id="Phobius"/>
    </source>
</evidence>
<dbReference type="PANTHER" id="PTHR23512">
    <property type="entry name" value="MAJOR FACILITATOR SUPERFAMILY DOMAIN-CONTAINING PROTEIN 1"/>
    <property type="match status" value="1"/>
</dbReference>
<evidence type="ECO:0000256" key="2">
    <source>
        <dbReference type="ARBA" id="ARBA00008335"/>
    </source>
</evidence>
<proteinExistence type="inferred from homology"/>
<dbReference type="Gene3D" id="1.20.1250.20">
    <property type="entry name" value="MFS general substrate transporter like domains"/>
    <property type="match status" value="2"/>
</dbReference>
<dbReference type="SUPFAM" id="SSF103473">
    <property type="entry name" value="MFS general substrate transporter"/>
    <property type="match status" value="1"/>
</dbReference>
<evidence type="ECO:0000256" key="8">
    <source>
        <dbReference type="ARBA" id="ARBA00044876"/>
    </source>
</evidence>
<dbReference type="InterPro" id="IPR036259">
    <property type="entry name" value="MFS_trans_sf"/>
</dbReference>
<accession>A0A078AID8</accession>
<feature type="transmembrane region" description="Helical" evidence="25">
    <location>
        <begin position="168"/>
        <end position="187"/>
    </location>
</feature>
<comment type="catalytic activity">
    <reaction evidence="20">
        <text>L-lysyl-glycine(out) = L-lysyl-glycine(in)</text>
        <dbReference type="Rhea" id="RHEA:79407"/>
        <dbReference type="ChEBI" id="CHEBI:191202"/>
    </reaction>
</comment>
<evidence type="ECO:0000256" key="14">
    <source>
        <dbReference type="ARBA" id="ARBA00044898"/>
    </source>
</evidence>
<dbReference type="InParanoid" id="A0A078AID8"/>